<organism evidence="1 2">
    <name type="scientific">Mesonia sediminis</name>
    <dbReference type="NCBI Taxonomy" id="1703946"/>
    <lineage>
        <taxon>Bacteria</taxon>
        <taxon>Pseudomonadati</taxon>
        <taxon>Bacteroidota</taxon>
        <taxon>Flavobacteriia</taxon>
        <taxon>Flavobacteriales</taxon>
        <taxon>Flavobacteriaceae</taxon>
        <taxon>Mesonia</taxon>
    </lineage>
</organism>
<gene>
    <name evidence="1" type="ORF">ACFSQ0_01105</name>
</gene>
<sequence length="73" mass="8108">MFAYKVSVFYGCLNGATNNNFSKFSKNNNDLGLAPMVAIIYHAETKEATEFGEKYSKGIKPSTYSDYQGKPPI</sequence>
<evidence type="ECO:0000313" key="1">
    <source>
        <dbReference type="EMBL" id="MFD2696582.1"/>
    </source>
</evidence>
<name>A0ABW5SAA3_9FLAO</name>
<reference evidence="2" key="1">
    <citation type="journal article" date="2019" name="Int. J. Syst. Evol. Microbiol.">
        <title>The Global Catalogue of Microorganisms (GCM) 10K type strain sequencing project: providing services to taxonomists for standard genome sequencing and annotation.</title>
        <authorList>
            <consortium name="The Broad Institute Genomics Platform"/>
            <consortium name="The Broad Institute Genome Sequencing Center for Infectious Disease"/>
            <person name="Wu L."/>
            <person name="Ma J."/>
        </authorList>
    </citation>
    <scope>NUCLEOTIDE SEQUENCE [LARGE SCALE GENOMIC DNA]</scope>
    <source>
        <strain evidence="2">KCTC 42255</strain>
    </source>
</reference>
<proteinExistence type="predicted"/>
<accession>A0ABW5SAA3</accession>
<dbReference type="EMBL" id="JBHULZ010000005">
    <property type="protein sequence ID" value="MFD2696582.1"/>
    <property type="molecule type" value="Genomic_DNA"/>
</dbReference>
<keyword evidence="2" id="KW-1185">Reference proteome</keyword>
<protein>
    <submittedName>
        <fullName evidence="1">Uncharacterized protein</fullName>
    </submittedName>
</protein>
<evidence type="ECO:0000313" key="2">
    <source>
        <dbReference type="Proteomes" id="UP001597357"/>
    </source>
</evidence>
<dbReference type="Proteomes" id="UP001597357">
    <property type="component" value="Unassembled WGS sequence"/>
</dbReference>
<comment type="caution">
    <text evidence="1">The sequence shown here is derived from an EMBL/GenBank/DDBJ whole genome shotgun (WGS) entry which is preliminary data.</text>
</comment>
<dbReference type="RefSeq" id="WP_379042942.1">
    <property type="nucleotide sequence ID" value="NZ_JBHULZ010000005.1"/>
</dbReference>